<evidence type="ECO:0000256" key="3">
    <source>
        <dbReference type="ARBA" id="ARBA00022801"/>
    </source>
</evidence>
<dbReference type="AlphaFoldDB" id="A0A4R0NMG7"/>
<comment type="catalytic activity">
    <reaction evidence="1">
        <text>Hydrolysis of terminal non-reducing alpha-L-rhamnose residues in alpha-L-rhamnosides.</text>
        <dbReference type="EC" id="3.2.1.40"/>
    </reaction>
</comment>
<dbReference type="Gene3D" id="1.50.10.10">
    <property type="match status" value="1"/>
</dbReference>
<dbReference type="Pfam" id="PF05592">
    <property type="entry name" value="Bac_rhamnosid"/>
    <property type="match status" value="1"/>
</dbReference>
<evidence type="ECO:0000313" key="9">
    <source>
        <dbReference type="Proteomes" id="UP000293347"/>
    </source>
</evidence>
<dbReference type="InterPro" id="IPR008928">
    <property type="entry name" value="6-hairpin_glycosidase_sf"/>
</dbReference>
<comment type="caution">
    <text evidence="8">The sequence shown here is derived from an EMBL/GenBank/DDBJ whole genome shotgun (WGS) entry which is preliminary data.</text>
</comment>
<dbReference type="EMBL" id="SJSL01000002">
    <property type="protein sequence ID" value="TCD00793.1"/>
    <property type="molecule type" value="Genomic_DNA"/>
</dbReference>
<feature type="domain" description="Alpha-L-rhamnosidase C-terminal" evidence="7">
    <location>
        <begin position="795"/>
        <end position="870"/>
    </location>
</feature>
<dbReference type="InterPro" id="IPR008902">
    <property type="entry name" value="Rhamnosid_concanavalin"/>
</dbReference>
<dbReference type="Proteomes" id="UP000293347">
    <property type="component" value="Unassembled WGS sequence"/>
</dbReference>
<feature type="domain" description="Alpha-L-rhamnosidase concanavalin-like" evidence="4">
    <location>
        <begin position="367"/>
        <end position="452"/>
    </location>
</feature>
<dbReference type="SUPFAM" id="SSF48208">
    <property type="entry name" value="Six-hairpin glycosidases"/>
    <property type="match status" value="1"/>
</dbReference>
<dbReference type="Pfam" id="PF17390">
    <property type="entry name" value="Bac_rhamnosid_C"/>
    <property type="match status" value="1"/>
</dbReference>
<dbReference type="InterPro" id="IPR013737">
    <property type="entry name" value="Bac_rhamnosid_N"/>
</dbReference>
<dbReference type="OrthoDB" id="9766741at2"/>
<evidence type="ECO:0000259" key="6">
    <source>
        <dbReference type="Pfam" id="PF17389"/>
    </source>
</evidence>
<evidence type="ECO:0000256" key="2">
    <source>
        <dbReference type="ARBA" id="ARBA00012652"/>
    </source>
</evidence>
<dbReference type="InterPro" id="IPR035396">
    <property type="entry name" value="Bac_rhamnosid6H"/>
</dbReference>
<dbReference type="Gene3D" id="2.60.120.260">
    <property type="entry name" value="Galactose-binding domain-like"/>
    <property type="match status" value="2"/>
</dbReference>
<evidence type="ECO:0000256" key="1">
    <source>
        <dbReference type="ARBA" id="ARBA00001445"/>
    </source>
</evidence>
<evidence type="ECO:0000259" key="7">
    <source>
        <dbReference type="Pfam" id="PF17390"/>
    </source>
</evidence>
<reference evidence="8 9" key="1">
    <citation type="submission" date="2019-02" db="EMBL/GenBank/DDBJ databases">
        <title>Pedobacter sp. RP-1-14 sp. nov., isolated from Arctic soil.</title>
        <authorList>
            <person name="Dahal R.H."/>
        </authorList>
    </citation>
    <scope>NUCLEOTIDE SEQUENCE [LARGE SCALE GENOMIC DNA]</scope>
    <source>
        <strain evidence="8 9">RP-1-14</strain>
    </source>
</reference>
<dbReference type="InterPro" id="IPR035398">
    <property type="entry name" value="Bac_rhamnosid_C"/>
</dbReference>
<sequence length="897" mass="101731">MKLIPAYLLFLLLVPYISFSKPLEVKVARLECEHLSNPIAIENKQPTLSWQLVSEEKAKSQTAYRIIVASSISLLQQNKGAYWDSGKVNSGNSKQVVYKGKPLGSRKKLYWKVMIWDEKNAPSGWSQHASWSMGLLEASDWKGKWIGAFENPYPDSAITYPSPFFRREFIVEKKIKQAIVYISGLGFYELFLNGKKIGDHVLAPAVTNYDKRPLKKLLYPYDDQSTQRVLYNTFDVTNNISQKNNAIGIQLGNGWYNQRDRRVEGDMWYDAPKLIFQLEIQYTDGTNGIISSDNSWKSIDGPLLKDGIFTGEKYDARLELGAWNSAGYSDFKWKNAISVRPPTGSLHPQTAPFDKIMRTLVPVFDGKTKDSVYSYHLDETVAGWASISVRGKAGSLIKIRYINEEGEDYGQFDSYILKGSGVENWEPKFTWHAFRRIEVISQDVSLDKESLKIKEVHTAVASNGYFECSNPFLNKINSAYIKTQNANFHGSVSSDCPHRERLGYTGDGQVIVESSIFSYDMRQFYRKWLDDMDDARNKKTGFVTHTAPFGGGGGGPAWGSAYVIMPWAYFSYYADTAVLTRHYAGMKQWVEYLETRTDKDGLVTREEPNGWCLGDWCTPTNVEVPAPLVNTAYFYYSADIMSKVAKTLGRNDDYLRFSDLAKGIKVNFNNAYYNASKQSYWEGRQGADVFALAFGLVPEENFNAVFGSLLAHLKKINYHFDTGILGTPLLLKVLSQNDRDDIGYQIMNQKDFPGFGYLLDNKNSTLWESWNGDGSRCHPMFGSVVEWFYSGIAGIKVDPANAGMKHFAIEPKFISDLSYCKSSYNSLFGKIRSEWKRNSDGKLQILIEVPENTSASFVLPHNKQKIRNDSGEDILGKKINDKYEIEFQSGVYSFEVL</sequence>
<dbReference type="PIRSF" id="PIRSF010631">
    <property type="entry name" value="A-rhamnsds"/>
    <property type="match status" value="1"/>
</dbReference>
<keyword evidence="9" id="KW-1185">Reference proteome</keyword>
<dbReference type="InterPro" id="IPR016007">
    <property type="entry name" value="Alpha_rhamnosid"/>
</dbReference>
<accession>A0A4R0NMG7</accession>
<dbReference type="Pfam" id="PF25788">
    <property type="entry name" value="Ig_Rha78A_N"/>
    <property type="match status" value="1"/>
</dbReference>
<gene>
    <name evidence="8" type="ORF">EZ437_08405</name>
</gene>
<dbReference type="Pfam" id="PF17389">
    <property type="entry name" value="Bac_rhamnosid6H"/>
    <property type="match status" value="1"/>
</dbReference>
<name>A0A4R0NMG7_9SPHI</name>
<proteinExistence type="predicted"/>
<feature type="domain" description="Alpha-L-rhamnosidase six-hairpin glycosidase" evidence="6">
    <location>
        <begin position="463"/>
        <end position="791"/>
    </location>
</feature>
<dbReference type="GO" id="GO:0005975">
    <property type="term" value="P:carbohydrate metabolic process"/>
    <property type="evidence" value="ECO:0007669"/>
    <property type="project" value="InterPro"/>
</dbReference>
<dbReference type="PANTHER" id="PTHR33307:SF6">
    <property type="entry name" value="ALPHA-RHAMNOSIDASE (EUROFUNG)-RELATED"/>
    <property type="match status" value="1"/>
</dbReference>
<dbReference type="Gene3D" id="2.60.40.10">
    <property type="entry name" value="Immunoglobulins"/>
    <property type="match status" value="1"/>
</dbReference>
<dbReference type="Pfam" id="PF08531">
    <property type="entry name" value="Bac_rhamnosid_N"/>
    <property type="match status" value="1"/>
</dbReference>
<dbReference type="InterPro" id="IPR013783">
    <property type="entry name" value="Ig-like_fold"/>
</dbReference>
<feature type="domain" description="Bacterial alpha-L-rhamnosidase N-terminal" evidence="5">
    <location>
        <begin position="173"/>
        <end position="352"/>
    </location>
</feature>
<keyword evidence="3" id="KW-0378">Hydrolase</keyword>
<organism evidence="8 9">
    <name type="scientific">Pedobacter psychroterrae</name>
    <dbReference type="NCBI Taxonomy" id="2530453"/>
    <lineage>
        <taxon>Bacteria</taxon>
        <taxon>Pseudomonadati</taxon>
        <taxon>Bacteroidota</taxon>
        <taxon>Sphingobacteriia</taxon>
        <taxon>Sphingobacteriales</taxon>
        <taxon>Sphingobacteriaceae</taxon>
        <taxon>Pedobacter</taxon>
    </lineage>
</organism>
<evidence type="ECO:0000259" key="4">
    <source>
        <dbReference type="Pfam" id="PF05592"/>
    </source>
</evidence>
<evidence type="ECO:0000259" key="5">
    <source>
        <dbReference type="Pfam" id="PF08531"/>
    </source>
</evidence>
<dbReference type="InterPro" id="IPR012341">
    <property type="entry name" value="6hp_glycosidase-like_sf"/>
</dbReference>
<dbReference type="Gene3D" id="2.60.420.10">
    <property type="entry name" value="Maltose phosphorylase, domain 3"/>
    <property type="match status" value="1"/>
</dbReference>
<evidence type="ECO:0000313" key="8">
    <source>
        <dbReference type="EMBL" id="TCD00793.1"/>
    </source>
</evidence>
<dbReference type="EC" id="3.2.1.40" evidence="2"/>
<dbReference type="GO" id="GO:0030596">
    <property type="term" value="F:alpha-L-rhamnosidase activity"/>
    <property type="evidence" value="ECO:0007669"/>
    <property type="project" value="UniProtKB-EC"/>
</dbReference>
<dbReference type="RefSeq" id="WP_131595260.1">
    <property type="nucleotide sequence ID" value="NZ_SJSL01000002.1"/>
</dbReference>
<dbReference type="PANTHER" id="PTHR33307">
    <property type="entry name" value="ALPHA-RHAMNOSIDASE (EUROFUNG)"/>
    <property type="match status" value="1"/>
</dbReference>
<protein>
    <recommendedName>
        <fullName evidence="2">alpha-L-rhamnosidase</fullName>
        <ecNumber evidence="2">3.2.1.40</ecNumber>
    </recommendedName>
</protein>